<comment type="caution">
    <text evidence="2">The sequence shown here is derived from an EMBL/GenBank/DDBJ whole genome shotgun (WGS) entry which is preliminary data.</text>
</comment>
<sequence>MNYHLFKITLNFLAVVLLISLIATPFLFARNFAKVAGVKSESRFLVVSQVEKFPGMEFFQEADHYQISFTKLGPSQAFLGVLIINNPTNRTQSYSLAVTSGQTRVFFGEDLDNPLTQISIPSSASVPMSIYSSQETLGESQIVEFTIN</sequence>
<dbReference type="AlphaFoldDB" id="A0A1F5HB16"/>
<dbReference type="Proteomes" id="UP000176751">
    <property type="component" value="Unassembled WGS sequence"/>
</dbReference>
<accession>A0A1F5HB16</accession>
<name>A0A1F5HB16_9BACT</name>
<protein>
    <submittedName>
        <fullName evidence="2">Uncharacterized protein</fullName>
    </submittedName>
</protein>
<keyword evidence="1" id="KW-0812">Transmembrane</keyword>
<keyword evidence="1" id="KW-0472">Membrane</keyword>
<feature type="transmembrane region" description="Helical" evidence="1">
    <location>
        <begin position="12"/>
        <end position="33"/>
    </location>
</feature>
<keyword evidence="1" id="KW-1133">Transmembrane helix</keyword>
<organism evidence="2 3">
    <name type="scientific">Candidatus Curtissbacteria bacterium RIFOXYA1_FULL_41_14</name>
    <dbReference type="NCBI Taxonomy" id="1797737"/>
    <lineage>
        <taxon>Bacteria</taxon>
        <taxon>Candidatus Curtissiibacteriota</taxon>
    </lineage>
</organism>
<evidence type="ECO:0000313" key="2">
    <source>
        <dbReference type="EMBL" id="OGE01343.1"/>
    </source>
</evidence>
<evidence type="ECO:0000313" key="3">
    <source>
        <dbReference type="Proteomes" id="UP000176751"/>
    </source>
</evidence>
<evidence type="ECO:0000256" key="1">
    <source>
        <dbReference type="SAM" id="Phobius"/>
    </source>
</evidence>
<reference evidence="2 3" key="1">
    <citation type="journal article" date="2016" name="Nat. Commun.">
        <title>Thousands of microbial genomes shed light on interconnected biogeochemical processes in an aquifer system.</title>
        <authorList>
            <person name="Anantharaman K."/>
            <person name="Brown C.T."/>
            <person name="Hug L.A."/>
            <person name="Sharon I."/>
            <person name="Castelle C.J."/>
            <person name="Probst A.J."/>
            <person name="Thomas B.C."/>
            <person name="Singh A."/>
            <person name="Wilkins M.J."/>
            <person name="Karaoz U."/>
            <person name="Brodie E.L."/>
            <person name="Williams K.H."/>
            <person name="Hubbard S.S."/>
            <person name="Banfield J.F."/>
        </authorList>
    </citation>
    <scope>NUCLEOTIDE SEQUENCE [LARGE SCALE GENOMIC DNA]</scope>
</reference>
<proteinExistence type="predicted"/>
<dbReference type="EMBL" id="MFCA01000028">
    <property type="protein sequence ID" value="OGE01343.1"/>
    <property type="molecule type" value="Genomic_DNA"/>
</dbReference>
<gene>
    <name evidence="2" type="ORF">A2196_04290</name>
</gene>